<evidence type="ECO:0000256" key="2">
    <source>
        <dbReference type="ARBA" id="ARBA00022741"/>
    </source>
</evidence>
<evidence type="ECO:0008006" key="8">
    <source>
        <dbReference type="Google" id="ProtNLM"/>
    </source>
</evidence>
<dbReference type="InterPro" id="IPR000713">
    <property type="entry name" value="Mur_ligase_N"/>
</dbReference>
<dbReference type="SUPFAM" id="SSF63418">
    <property type="entry name" value="MurE/MurF N-terminal domain"/>
    <property type="match status" value="1"/>
</dbReference>
<dbReference type="Gene3D" id="3.40.1390.10">
    <property type="entry name" value="MurE/MurF, N-terminal domain"/>
    <property type="match status" value="1"/>
</dbReference>
<dbReference type="Pfam" id="PF02875">
    <property type="entry name" value="Mur_ligase_C"/>
    <property type="match status" value="1"/>
</dbReference>
<keyword evidence="1" id="KW-0436">Ligase</keyword>
<proteinExistence type="predicted"/>
<evidence type="ECO:0000256" key="1">
    <source>
        <dbReference type="ARBA" id="ARBA00022598"/>
    </source>
</evidence>
<dbReference type="InterPro" id="IPR036565">
    <property type="entry name" value="Mur-like_cat_sf"/>
</dbReference>
<dbReference type="PANTHER" id="PTHR43024:SF1">
    <property type="entry name" value="UDP-N-ACETYLMURAMOYL-TRIPEPTIDE--D-ALANYL-D-ALANINE LIGASE"/>
    <property type="match status" value="1"/>
</dbReference>
<keyword evidence="2" id="KW-0547">Nucleotide-binding</keyword>
<dbReference type="InterPro" id="IPR051046">
    <property type="entry name" value="MurCDEF_CellWall_CoF430Synth"/>
</dbReference>
<evidence type="ECO:0000259" key="5">
    <source>
        <dbReference type="Pfam" id="PF02875"/>
    </source>
</evidence>
<dbReference type="InterPro" id="IPR035911">
    <property type="entry name" value="MurE/MurF_N"/>
</dbReference>
<accession>A0A382EDY3</accession>
<sequence length="450" mass="50902">MLNNEGKAKINSLEISKGDVFVSLLGKKTHGNHYIPDVINKGAKYIITDRKLADNFIFNKILVVDDILTFLLSIANLKRSIFKGKVIGITGSIGKTTLKENLKYLISQTTTVSASAKSYNNYLGVLISIININLSSNFAIFEIGTNNFEEIKNLTSIIMPSQAIITNILPTHLENFKNTKNVAIEKSDIFKSKYNPNIELLILSQNNTDEIHIADLALKENIPNIITFGKMNNQSYSIEKIEKIDDTTFEISIYNKNTTYKFEINKNQLSRINNILICLIIFVYNKLNITTFISSTKNIQLVEGRGLERKISFNHKKINFIDETYNASPTTMIICIDYFSNIKTVKNQKKILILGDMQELGEEALAFHVKLLEYIITLNLKNVIVCGELMKSALNKLIKKNFKIALMLNEKLILKYLKDTLNNEDILLIKGSNTSLTNNIGKTLLKKGEI</sequence>
<dbReference type="GO" id="GO:0005524">
    <property type="term" value="F:ATP binding"/>
    <property type="evidence" value="ECO:0007669"/>
    <property type="project" value="UniProtKB-KW"/>
</dbReference>
<dbReference type="GO" id="GO:0016881">
    <property type="term" value="F:acid-amino acid ligase activity"/>
    <property type="evidence" value="ECO:0007669"/>
    <property type="project" value="InterPro"/>
</dbReference>
<dbReference type="Pfam" id="PF01225">
    <property type="entry name" value="Mur_ligase"/>
    <property type="match status" value="1"/>
</dbReference>
<evidence type="ECO:0000259" key="6">
    <source>
        <dbReference type="Pfam" id="PF08245"/>
    </source>
</evidence>
<protein>
    <recommendedName>
        <fullName evidence="8">UDP-MurNAc-pentapeptide synthetase</fullName>
    </recommendedName>
</protein>
<dbReference type="Gene3D" id="3.40.1190.10">
    <property type="entry name" value="Mur-like, catalytic domain"/>
    <property type="match status" value="1"/>
</dbReference>
<dbReference type="SUPFAM" id="SSF53623">
    <property type="entry name" value="MurD-like peptide ligases, catalytic domain"/>
    <property type="match status" value="1"/>
</dbReference>
<dbReference type="SUPFAM" id="SSF53244">
    <property type="entry name" value="MurD-like peptide ligases, peptide-binding domain"/>
    <property type="match status" value="1"/>
</dbReference>
<dbReference type="Gene3D" id="3.90.190.20">
    <property type="entry name" value="Mur ligase, C-terminal domain"/>
    <property type="match status" value="1"/>
</dbReference>
<dbReference type="AlphaFoldDB" id="A0A382EDY3"/>
<gene>
    <name evidence="7" type="ORF">METZ01_LOCUS200941</name>
</gene>
<evidence type="ECO:0000313" key="7">
    <source>
        <dbReference type="EMBL" id="SVB48087.1"/>
    </source>
</evidence>
<dbReference type="Pfam" id="PF08245">
    <property type="entry name" value="Mur_ligase_M"/>
    <property type="match status" value="1"/>
</dbReference>
<dbReference type="EMBL" id="UINC01043689">
    <property type="protein sequence ID" value="SVB48087.1"/>
    <property type="molecule type" value="Genomic_DNA"/>
</dbReference>
<feature type="domain" description="Mur ligase central" evidence="6">
    <location>
        <begin position="89"/>
        <end position="280"/>
    </location>
</feature>
<organism evidence="7">
    <name type="scientific">marine metagenome</name>
    <dbReference type="NCBI Taxonomy" id="408172"/>
    <lineage>
        <taxon>unclassified sequences</taxon>
        <taxon>metagenomes</taxon>
        <taxon>ecological metagenomes</taxon>
    </lineage>
</organism>
<keyword evidence="3" id="KW-0067">ATP-binding</keyword>
<feature type="domain" description="Mur ligase C-terminal" evidence="5">
    <location>
        <begin position="316"/>
        <end position="432"/>
    </location>
</feature>
<name>A0A382EDY3_9ZZZZ</name>
<dbReference type="InterPro" id="IPR004101">
    <property type="entry name" value="Mur_ligase_C"/>
</dbReference>
<evidence type="ECO:0000256" key="3">
    <source>
        <dbReference type="ARBA" id="ARBA00022840"/>
    </source>
</evidence>
<dbReference type="PANTHER" id="PTHR43024">
    <property type="entry name" value="UDP-N-ACETYLMURAMOYL-TRIPEPTIDE--D-ALANYL-D-ALANINE LIGASE"/>
    <property type="match status" value="1"/>
</dbReference>
<evidence type="ECO:0000259" key="4">
    <source>
        <dbReference type="Pfam" id="PF01225"/>
    </source>
</evidence>
<reference evidence="7" key="1">
    <citation type="submission" date="2018-05" db="EMBL/GenBank/DDBJ databases">
        <authorList>
            <person name="Lanie J.A."/>
            <person name="Ng W.-L."/>
            <person name="Kazmierczak K.M."/>
            <person name="Andrzejewski T.M."/>
            <person name="Davidsen T.M."/>
            <person name="Wayne K.J."/>
            <person name="Tettelin H."/>
            <person name="Glass J.I."/>
            <person name="Rusch D."/>
            <person name="Podicherti R."/>
            <person name="Tsui H.-C.T."/>
            <person name="Winkler M.E."/>
        </authorList>
    </citation>
    <scope>NUCLEOTIDE SEQUENCE</scope>
</reference>
<dbReference type="InterPro" id="IPR013221">
    <property type="entry name" value="Mur_ligase_cen"/>
</dbReference>
<feature type="domain" description="Mur ligase N-terminal catalytic" evidence="4">
    <location>
        <begin position="10"/>
        <end position="52"/>
    </location>
</feature>
<dbReference type="InterPro" id="IPR036615">
    <property type="entry name" value="Mur_ligase_C_dom_sf"/>
</dbReference>